<evidence type="ECO:0000313" key="2">
    <source>
        <dbReference type="Proteomes" id="UP000054388"/>
    </source>
</evidence>
<dbReference type="AlphaFoldDB" id="A0A101CHN1"/>
<dbReference type="EMBL" id="LMAI01000004">
    <property type="protein sequence ID" value="KUJ56437.1"/>
    <property type="molecule type" value="Genomic_DNA"/>
</dbReference>
<dbReference type="Proteomes" id="UP000054388">
    <property type="component" value="Unassembled WGS sequence"/>
</dbReference>
<evidence type="ECO:0000313" key="1">
    <source>
        <dbReference type="EMBL" id="KUJ56437.1"/>
    </source>
</evidence>
<organism evidence="1 2">
    <name type="scientific">Chryseobacterium aquaticum subsp. greenlandense</name>
    <dbReference type="NCBI Taxonomy" id="345663"/>
    <lineage>
        <taxon>Bacteria</taxon>
        <taxon>Pseudomonadati</taxon>
        <taxon>Bacteroidota</taxon>
        <taxon>Flavobacteriia</taxon>
        <taxon>Flavobacteriales</taxon>
        <taxon>Weeksellaceae</taxon>
        <taxon>Chryseobacterium group</taxon>
        <taxon>Chryseobacterium</taxon>
    </lineage>
</organism>
<proteinExistence type="predicted"/>
<protein>
    <submittedName>
        <fullName evidence="1">Uncharacterized protein</fullName>
    </submittedName>
</protein>
<comment type="caution">
    <text evidence="1">The sequence shown here is derived from an EMBL/GenBank/DDBJ whole genome shotgun (WGS) entry which is preliminary data.</text>
</comment>
<accession>A0A101CHN1</accession>
<name>A0A101CHN1_9FLAO</name>
<gene>
    <name evidence="1" type="ORF">AR686_07700</name>
</gene>
<reference evidence="1 2" key="1">
    <citation type="submission" date="2015-10" db="EMBL/GenBank/DDBJ databases">
        <title>Genome sequence of Chryseobacterium greenlandense.</title>
        <authorList>
            <person name="Newman J."/>
            <person name="Fischer K."/>
            <person name="Miller J."/>
        </authorList>
    </citation>
    <scope>NUCLEOTIDE SEQUENCE [LARGE SCALE GENOMIC DNA]</scope>
    <source>
        <strain evidence="1 2">UMB34</strain>
    </source>
</reference>
<dbReference type="RefSeq" id="WP_059136401.1">
    <property type="nucleotide sequence ID" value="NZ_LMAI01000004.1"/>
</dbReference>
<sequence length="83" mass="9544">MGLICKKASSALIGFIGAMYKVQSDNYQKVRTVSDDENIAENEKYFMQIPQEYEERYINALSSGLKAKEAYELLSETFEFENI</sequence>